<keyword evidence="1 2" id="KW-0732">Signal</keyword>
<sequence>MKKAFFLLFAALALPAAAELRLTDDAGRTVVLAAPAQRIVSLAPHVTELLFAAGAGGKVVGATQYSDYPDAAKKIPRVGGYTSVDMEAVVALKPDLVIAWKSGNRNQQYDRLEKLGIPVFVNEPRSLDDVARALETFGRIAATPREADEAARAFRARRDALAKQYAARPPVAVFYQIWNKPLMTINGQHLISDVMTLCGGRNVFAGLPILAPTVTEEAVLAAAPEVIVASGMGESRPEWLDAWRRWAALPAVKGDNLYFIPPEILQRHTPRILDGAQKLCEQLEQARQKAGRK</sequence>
<dbReference type="Pfam" id="PF01497">
    <property type="entry name" value="Peripla_BP_2"/>
    <property type="match status" value="1"/>
</dbReference>
<dbReference type="EMBL" id="AFHG01000057">
    <property type="protein sequence ID" value="EGK70443.1"/>
    <property type="molecule type" value="Genomic_DNA"/>
</dbReference>
<dbReference type="PROSITE" id="PS50983">
    <property type="entry name" value="FE_B12_PBP"/>
    <property type="match status" value="1"/>
</dbReference>
<dbReference type="PANTHER" id="PTHR30535:SF34">
    <property type="entry name" value="MOLYBDATE-BINDING PROTEIN MOLA"/>
    <property type="match status" value="1"/>
</dbReference>
<comment type="caution">
    <text evidence="4">The sequence shown here is derived from an EMBL/GenBank/DDBJ whole genome shotgun (WGS) entry which is preliminary data.</text>
</comment>
<accession>F5RFV5</accession>
<evidence type="ECO:0000259" key="3">
    <source>
        <dbReference type="PROSITE" id="PS50983"/>
    </source>
</evidence>
<evidence type="ECO:0000313" key="5">
    <source>
        <dbReference type="Proteomes" id="UP000005019"/>
    </source>
</evidence>
<dbReference type="Proteomes" id="UP000005019">
    <property type="component" value="Unassembled WGS sequence"/>
</dbReference>
<proteinExistence type="predicted"/>
<feature type="chain" id="PRO_5003325864" evidence="2">
    <location>
        <begin position="19"/>
        <end position="293"/>
    </location>
</feature>
<evidence type="ECO:0000313" key="4">
    <source>
        <dbReference type="EMBL" id="EGK70443.1"/>
    </source>
</evidence>
<dbReference type="Gene3D" id="3.40.50.1980">
    <property type="entry name" value="Nitrogenase molybdenum iron protein domain"/>
    <property type="match status" value="2"/>
</dbReference>
<dbReference type="eggNOG" id="COG0614">
    <property type="taxonomic scope" value="Bacteria"/>
</dbReference>
<gene>
    <name evidence="4" type="ORF">METUNv1_03348</name>
</gene>
<dbReference type="PANTHER" id="PTHR30535">
    <property type="entry name" value="VITAMIN B12-BINDING PROTEIN"/>
    <property type="match status" value="1"/>
</dbReference>
<reference evidence="4 5" key="1">
    <citation type="journal article" date="2011" name="J. Bacteriol.">
        <title>Genome sequence of Methyloversatilis universalis FAM5T, a methylotrophic representative of the order Rhodocyclales.</title>
        <authorList>
            <person name="Kittichotirat W."/>
            <person name="Good N.M."/>
            <person name="Hall R."/>
            <person name="Bringel F."/>
            <person name="Lajus A."/>
            <person name="Medigue C."/>
            <person name="Smalley N.E."/>
            <person name="Beck D."/>
            <person name="Bumgarner R."/>
            <person name="Vuilleumier S."/>
            <person name="Kalyuzhnaya M.G."/>
        </authorList>
    </citation>
    <scope>NUCLEOTIDE SEQUENCE [LARGE SCALE GENOMIC DNA]</scope>
    <source>
        <strain evidence="5">ATCC BAA-1314 / JCM 13912 / FAM5</strain>
    </source>
</reference>
<name>F5RFV5_METUF</name>
<organism evidence="4 5">
    <name type="scientific">Methyloversatilis universalis (strain ATCC BAA-1314 / DSM 25237 / JCM 13912 / CCUG 52030 / FAM5)</name>
    <dbReference type="NCBI Taxonomy" id="1000565"/>
    <lineage>
        <taxon>Bacteria</taxon>
        <taxon>Pseudomonadati</taxon>
        <taxon>Pseudomonadota</taxon>
        <taxon>Betaproteobacteria</taxon>
        <taxon>Nitrosomonadales</taxon>
        <taxon>Sterolibacteriaceae</taxon>
        <taxon>Methyloversatilis</taxon>
    </lineage>
</organism>
<evidence type="ECO:0000256" key="2">
    <source>
        <dbReference type="SAM" id="SignalP"/>
    </source>
</evidence>
<keyword evidence="5" id="KW-1185">Reference proteome</keyword>
<protein>
    <submittedName>
        <fullName evidence="4">Cobalamin binding protein BtuF</fullName>
    </submittedName>
</protein>
<dbReference type="InterPro" id="IPR054828">
    <property type="entry name" value="Vit_B12_bind_prot"/>
</dbReference>
<dbReference type="OrthoDB" id="6495095at2"/>
<dbReference type="STRING" id="1000565.METUNv1_03348"/>
<dbReference type="SUPFAM" id="SSF53807">
    <property type="entry name" value="Helical backbone' metal receptor"/>
    <property type="match status" value="1"/>
</dbReference>
<feature type="signal peptide" evidence="2">
    <location>
        <begin position="1"/>
        <end position="18"/>
    </location>
</feature>
<dbReference type="NCBIfam" id="NF038402">
    <property type="entry name" value="TroA_like"/>
    <property type="match status" value="1"/>
</dbReference>
<dbReference type="InterPro" id="IPR050902">
    <property type="entry name" value="ABC_Transporter_SBP"/>
</dbReference>
<dbReference type="RefSeq" id="WP_008063698.1">
    <property type="nucleotide sequence ID" value="NZ_AFHG01000057.1"/>
</dbReference>
<dbReference type="InterPro" id="IPR002491">
    <property type="entry name" value="ABC_transptr_periplasmic_BD"/>
</dbReference>
<dbReference type="AlphaFoldDB" id="F5RFV5"/>
<dbReference type="CDD" id="cd01144">
    <property type="entry name" value="BtuF"/>
    <property type="match status" value="1"/>
</dbReference>
<feature type="domain" description="Fe/B12 periplasmic-binding" evidence="3">
    <location>
        <begin position="38"/>
        <end position="287"/>
    </location>
</feature>
<evidence type="ECO:0000256" key="1">
    <source>
        <dbReference type="ARBA" id="ARBA00022729"/>
    </source>
</evidence>
<dbReference type="GO" id="GO:0071281">
    <property type="term" value="P:cellular response to iron ion"/>
    <property type="evidence" value="ECO:0007669"/>
    <property type="project" value="TreeGrafter"/>
</dbReference>